<feature type="region of interest" description="Disordered" evidence="1">
    <location>
        <begin position="480"/>
        <end position="551"/>
    </location>
</feature>
<evidence type="ECO:0000313" key="3">
    <source>
        <dbReference type="Proteomes" id="UP000217790"/>
    </source>
</evidence>
<proteinExistence type="predicted"/>
<accession>A0A2H3CTB2</accession>
<reference evidence="3" key="1">
    <citation type="journal article" date="2017" name="Nat. Ecol. Evol.">
        <title>Genome expansion and lineage-specific genetic innovations in the forest pathogenic fungi Armillaria.</title>
        <authorList>
            <person name="Sipos G."/>
            <person name="Prasanna A.N."/>
            <person name="Walter M.C."/>
            <person name="O'Connor E."/>
            <person name="Balint B."/>
            <person name="Krizsan K."/>
            <person name="Kiss B."/>
            <person name="Hess J."/>
            <person name="Varga T."/>
            <person name="Slot J."/>
            <person name="Riley R."/>
            <person name="Boka B."/>
            <person name="Rigling D."/>
            <person name="Barry K."/>
            <person name="Lee J."/>
            <person name="Mihaltcheva S."/>
            <person name="LaButti K."/>
            <person name="Lipzen A."/>
            <person name="Waldron R."/>
            <person name="Moloney N.M."/>
            <person name="Sperisen C."/>
            <person name="Kredics L."/>
            <person name="Vagvoelgyi C."/>
            <person name="Patrignani A."/>
            <person name="Fitzpatrick D."/>
            <person name="Nagy I."/>
            <person name="Doyle S."/>
            <person name="Anderson J.B."/>
            <person name="Grigoriev I.V."/>
            <person name="Gueldener U."/>
            <person name="Muensterkoetter M."/>
            <person name="Nagy L.G."/>
        </authorList>
    </citation>
    <scope>NUCLEOTIDE SEQUENCE [LARGE SCALE GENOMIC DNA]</scope>
    <source>
        <strain evidence="3">Ar21-2</strain>
    </source>
</reference>
<gene>
    <name evidence="2" type="ORF">ARMGADRAFT_1038717</name>
</gene>
<protein>
    <submittedName>
        <fullName evidence="2">Uncharacterized protein</fullName>
    </submittedName>
</protein>
<dbReference type="EMBL" id="KZ293718">
    <property type="protein sequence ID" value="PBK82412.1"/>
    <property type="molecule type" value="Genomic_DNA"/>
</dbReference>
<feature type="region of interest" description="Disordered" evidence="1">
    <location>
        <begin position="405"/>
        <end position="452"/>
    </location>
</feature>
<dbReference type="Proteomes" id="UP000217790">
    <property type="component" value="Unassembled WGS sequence"/>
</dbReference>
<feature type="compositionally biased region" description="Acidic residues" evidence="1">
    <location>
        <begin position="486"/>
        <end position="496"/>
    </location>
</feature>
<organism evidence="2 3">
    <name type="scientific">Armillaria gallica</name>
    <name type="common">Bulbous honey fungus</name>
    <name type="synonym">Armillaria bulbosa</name>
    <dbReference type="NCBI Taxonomy" id="47427"/>
    <lineage>
        <taxon>Eukaryota</taxon>
        <taxon>Fungi</taxon>
        <taxon>Dikarya</taxon>
        <taxon>Basidiomycota</taxon>
        <taxon>Agaricomycotina</taxon>
        <taxon>Agaricomycetes</taxon>
        <taxon>Agaricomycetidae</taxon>
        <taxon>Agaricales</taxon>
        <taxon>Marasmiineae</taxon>
        <taxon>Physalacriaceae</taxon>
        <taxon>Armillaria</taxon>
    </lineage>
</organism>
<evidence type="ECO:0000313" key="2">
    <source>
        <dbReference type="EMBL" id="PBK82412.1"/>
    </source>
</evidence>
<dbReference type="InParanoid" id="A0A2H3CTB2"/>
<name>A0A2H3CTB2_ARMGA</name>
<sequence>MDHPPQPIPALTVDLTSVQSALAHLREITDPGDGRQANAFMATFAVLGQGVPCTQYPNWFGRMTPFMCAEYARIHDMNNYRKMRAFERAYEVEAGELGPEGVYSAVLMPVLKVTSNGAIVSDWEARPNSGMVDEWESDDEGEEEGRAKQIFAKFKLQADLKWVPILLGGHDLRVAAGNLCSADPPPHVADLGSFWSGDRPAYSRHDRNLLGIRRKKIVAGSVFEAGLRHMGISCKIKKQAYFNLENGKSAQRNVARSEESIALSKEVADDDAGMFQEHFKENLRWKLSNSSSSTYVRPAQLHQFRVPLRPGGAVRLDRCSCLLPCTKNTWTSAHIQWVMKSIWFCDKTSRLSRVTGIDASILRRQRTTVFKQIRPFVWWFCHLSIRENTVCSPTFQRDLSNVIGEYADTGPSDEEGNDDEDMGYGAAQSPAHPMDVDPIASEGETGRSEVGEEWRVASETRADSAAAQAAATLAGLVAYGTSSDDASGDEKEEEEEEKKAEGEEDKTSDADDEREKEQEQEQEEQLHGGEASDSAPKSKGEVFLSPPRAQR</sequence>
<feature type="compositionally biased region" description="Acidic residues" evidence="1">
    <location>
        <begin position="411"/>
        <end position="422"/>
    </location>
</feature>
<keyword evidence="3" id="KW-1185">Reference proteome</keyword>
<feature type="compositionally biased region" description="Basic and acidic residues" evidence="1">
    <location>
        <begin position="497"/>
        <end position="527"/>
    </location>
</feature>
<dbReference type="AlphaFoldDB" id="A0A2H3CTB2"/>
<evidence type="ECO:0000256" key="1">
    <source>
        <dbReference type="SAM" id="MobiDB-lite"/>
    </source>
</evidence>